<gene>
    <name evidence="5" type="ORF">JZO85_19765</name>
</gene>
<dbReference type="PANTHER" id="PTHR38445">
    <property type="entry name" value="HTH-TYPE TRANSCRIPTIONAL REPRESSOR YTRA"/>
    <property type="match status" value="1"/>
</dbReference>
<reference evidence="5 6" key="1">
    <citation type="submission" date="2021-03" db="EMBL/GenBank/DDBJ databases">
        <title>Enterococcal diversity collection.</title>
        <authorList>
            <person name="Gilmore M.S."/>
            <person name="Schwartzman J."/>
            <person name="Van Tyne D."/>
            <person name="Martin M."/>
            <person name="Earl A.M."/>
            <person name="Manson A.L."/>
            <person name="Straub T."/>
            <person name="Salamzade R."/>
            <person name="Saavedra J."/>
            <person name="Lebreton F."/>
            <person name="Prichula J."/>
            <person name="Schaufler K."/>
            <person name="Gaca A."/>
            <person name="Sgardioli B."/>
            <person name="Wagenaar J."/>
            <person name="Strong T."/>
        </authorList>
    </citation>
    <scope>NUCLEOTIDE SEQUENCE [LARGE SCALE GENOMIC DNA]</scope>
    <source>
        <strain evidence="5 6">MJM16</strain>
    </source>
</reference>
<evidence type="ECO:0000259" key="4">
    <source>
        <dbReference type="PROSITE" id="PS50949"/>
    </source>
</evidence>
<dbReference type="EMBL" id="JAFLVR010000063">
    <property type="protein sequence ID" value="MBO0454502.1"/>
    <property type="molecule type" value="Genomic_DNA"/>
</dbReference>
<evidence type="ECO:0000256" key="1">
    <source>
        <dbReference type="ARBA" id="ARBA00023015"/>
    </source>
</evidence>
<name>A0ABS3HNC5_9ENTE</name>
<keyword evidence="1" id="KW-0805">Transcription regulation</keyword>
<evidence type="ECO:0000256" key="2">
    <source>
        <dbReference type="ARBA" id="ARBA00023125"/>
    </source>
</evidence>
<evidence type="ECO:0000313" key="6">
    <source>
        <dbReference type="Proteomes" id="UP000664495"/>
    </source>
</evidence>
<keyword evidence="2" id="KW-0238">DNA-binding</keyword>
<dbReference type="Pfam" id="PF00392">
    <property type="entry name" value="GntR"/>
    <property type="match status" value="1"/>
</dbReference>
<sequence>MVRIDKNSSRAYYEQLVLGIKEDILHGILQPGDKIPSVREMAKQLLMNPNTISKAYKVLEAEKVLVTVKGKGTFVRAIEELPRDEIRVQELKNTLNELVIEAHHLQVTQEELLQWIQEAEKKLGGQSS</sequence>
<dbReference type="Proteomes" id="UP000664495">
    <property type="component" value="Unassembled WGS sequence"/>
</dbReference>
<comment type="caution">
    <text evidence="5">The sequence shown here is derived from an EMBL/GenBank/DDBJ whole genome shotgun (WGS) entry which is preliminary data.</text>
</comment>
<proteinExistence type="predicted"/>
<evidence type="ECO:0000313" key="5">
    <source>
        <dbReference type="EMBL" id="MBO0454502.1"/>
    </source>
</evidence>
<dbReference type="PANTHER" id="PTHR38445:SF9">
    <property type="entry name" value="HTH-TYPE TRANSCRIPTIONAL REPRESSOR YTRA"/>
    <property type="match status" value="1"/>
</dbReference>
<dbReference type="RefSeq" id="WP_207110236.1">
    <property type="nucleotide sequence ID" value="NZ_JAFLVR010000063.1"/>
</dbReference>
<dbReference type="InterPro" id="IPR036388">
    <property type="entry name" value="WH-like_DNA-bd_sf"/>
</dbReference>
<dbReference type="SUPFAM" id="SSF46785">
    <property type="entry name" value="Winged helix' DNA-binding domain"/>
    <property type="match status" value="1"/>
</dbReference>
<dbReference type="Gene3D" id="1.10.10.10">
    <property type="entry name" value="Winged helix-like DNA-binding domain superfamily/Winged helix DNA-binding domain"/>
    <property type="match status" value="1"/>
</dbReference>
<dbReference type="SMART" id="SM00345">
    <property type="entry name" value="HTH_GNTR"/>
    <property type="match status" value="1"/>
</dbReference>
<evidence type="ECO:0000256" key="3">
    <source>
        <dbReference type="ARBA" id="ARBA00023163"/>
    </source>
</evidence>
<dbReference type="PROSITE" id="PS50949">
    <property type="entry name" value="HTH_GNTR"/>
    <property type="match status" value="1"/>
</dbReference>
<dbReference type="InterPro" id="IPR000524">
    <property type="entry name" value="Tscrpt_reg_HTH_GntR"/>
</dbReference>
<keyword evidence="3" id="KW-0804">Transcription</keyword>
<protein>
    <submittedName>
        <fullName evidence="5">GntR family transcriptional regulator</fullName>
    </submittedName>
</protein>
<accession>A0ABS3HNC5</accession>
<feature type="domain" description="HTH gntR-type" evidence="4">
    <location>
        <begin position="10"/>
        <end position="78"/>
    </location>
</feature>
<organism evidence="5 6">
    <name type="scientific">Candidatus Enterococcus murrayae</name>
    <dbReference type="NCBI Taxonomy" id="2815321"/>
    <lineage>
        <taxon>Bacteria</taxon>
        <taxon>Bacillati</taxon>
        <taxon>Bacillota</taxon>
        <taxon>Bacilli</taxon>
        <taxon>Lactobacillales</taxon>
        <taxon>Enterococcaceae</taxon>
        <taxon>Enterococcus</taxon>
    </lineage>
</organism>
<dbReference type="InterPro" id="IPR036390">
    <property type="entry name" value="WH_DNA-bd_sf"/>
</dbReference>
<keyword evidence="6" id="KW-1185">Reference proteome</keyword>
<dbReference type="CDD" id="cd07377">
    <property type="entry name" value="WHTH_GntR"/>
    <property type="match status" value="1"/>
</dbReference>